<gene>
    <name evidence="10" type="ORF">GCM10010910_08890</name>
</gene>
<keyword evidence="3" id="KW-0808">Transferase</keyword>
<comment type="similarity">
    <text evidence="2">Belongs to the class-V pyridoxal-phosphate-dependent aminotransferase family. NifS/IscS subfamily.</text>
</comment>
<feature type="domain" description="Aminotransferase class V" evidence="9">
    <location>
        <begin position="2"/>
        <end position="371"/>
    </location>
</feature>
<comment type="caution">
    <text evidence="10">The sequence shown here is derived from an EMBL/GenBank/DDBJ whole genome shotgun (WGS) entry which is preliminary data.</text>
</comment>
<dbReference type="InterPro" id="IPR016454">
    <property type="entry name" value="Cysteine_dSase"/>
</dbReference>
<dbReference type="PANTHER" id="PTHR11601">
    <property type="entry name" value="CYSTEINE DESULFURYLASE FAMILY MEMBER"/>
    <property type="match status" value="1"/>
</dbReference>
<evidence type="ECO:0000256" key="1">
    <source>
        <dbReference type="ARBA" id="ARBA00001933"/>
    </source>
</evidence>
<dbReference type="Pfam" id="PF00266">
    <property type="entry name" value="Aminotran_5"/>
    <property type="match status" value="1"/>
</dbReference>
<dbReference type="Gene3D" id="3.90.1150.10">
    <property type="entry name" value="Aspartate Aminotransferase, domain 1"/>
    <property type="match status" value="1"/>
</dbReference>
<comment type="catalytic activity">
    <reaction evidence="8">
        <text>(sulfur carrier)-H + L-cysteine = (sulfur carrier)-SH + L-alanine</text>
        <dbReference type="Rhea" id="RHEA:43892"/>
        <dbReference type="Rhea" id="RHEA-COMP:14737"/>
        <dbReference type="Rhea" id="RHEA-COMP:14739"/>
        <dbReference type="ChEBI" id="CHEBI:29917"/>
        <dbReference type="ChEBI" id="CHEBI:35235"/>
        <dbReference type="ChEBI" id="CHEBI:57972"/>
        <dbReference type="ChEBI" id="CHEBI:64428"/>
        <dbReference type="EC" id="2.8.1.7"/>
    </reaction>
</comment>
<evidence type="ECO:0000256" key="5">
    <source>
        <dbReference type="ARBA" id="ARBA00022898"/>
    </source>
</evidence>
<evidence type="ECO:0000313" key="10">
    <source>
        <dbReference type="EMBL" id="GGO61335.1"/>
    </source>
</evidence>
<dbReference type="InterPro" id="IPR015421">
    <property type="entry name" value="PyrdxlP-dep_Trfase_major"/>
</dbReference>
<keyword evidence="11" id="KW-1185">Reference proteome</keyword>
<keyword evidence="4" id="KW-0479">Metal-binding</keyword>
<proteinExistence type="inferred from homology"/>
<keyword evidence="6" id="KW-0408">Iron</keyword>
<evidence type="ECO:0000256" key="3">
    <source>
        <dbReference type="ARBA" id="ARBA00022679"/>
    </source>
</evidence>
<dbReference type="Gene3D" id="3.40.640.10">
    <property type="entry name" value="Type I PLP-dependent aspartate aminotransferase-like (Major domain)"/>
    <property type="match status" value="1"/>
</dbReference>
<comment type="cofactor">
    <cofactor evidence="1">
        <name>pyridoxal 5'-phosphate</name>
        <dbReference type="ChEBI" id="CHEBI:597326"/>
    </cofactor>
</comment>
<evidence type="ECO:0000256" key="7">
    <source>
        <dbReference type="ARBA" id="ARBA00023014"/>
    </source>
</evidence>
<dbReference type="Proteomes" id="UP000638043">
    <property type="component" value="Unassembled WGS sequence"/>
</dbReference>
<dbReference type="Gene3D" id="1.10.260.50">
    <property type="match status" value="1"/>
</dbReference>
<reference evidence="11" key="1">
    <citation type="journal article" date="2019" name="Int. J. Syst. Evol. Microbiol.">
        <title>The Global Catalogue of Microorganisms (GCM) 10K type strain sequencing project: providing services to taxonomists for standard genome sequencing and annotation.</title>
        <authorList>
            <consortium name="The Broad Institute Genomics Platform"/>
            <consortium name="The Broad Institute Genome Sequencing Center for Infectious Disease"/>
            <person name="Wu L."/>
            <person name="Ma J."/>
        </authorList>
    </citation>
    <scope>NUCLEOTIDE SEQUENCE [LARGE SCALE GENOMIC DNA]</scope>
    <source>
        <strain evidence="11">CGMCC 4.7181</strain>
    </source>
</reference>
<protein>
    <submittedName>
        <fullName evidence="10">Cysteine desulfurase</fullName>
    </submittedName>
</protein>
<accession>A0ABQ2MXX6</accession>
<evidence type="ECO:0000313" key="11">
    <source>
        <dbReference type="Proteomes" id="UP000638043"/>
    </source>
</evidence>
<evidence type="ECO:0000256" key="4">
    <source>
        <dbReference type="ARBA" id="ARBA00022723"/>
    </source>
</evidence>
<dbReference type="SUPFAM" id="SSF53383">
    <property type="entry name" value="PLP-dependent transferases"/>
    <property type="match status" value="1"/>
</dbReference>
<dbReference type="PANTHER" id="PTHR11601:SF34">
    <property type="entry name" value="CYSTEINE DESULFURASE"/>
    <property type="match status" value="1"/>
</dbReference>
<dbReference type="RefSeq" id="WP_188700186.1">
    <property type="nucleotide sequence ID" value="NZ_BMMQ01000002.1"/>
</dbReference>
<organism evidence="10 11">
    <name type="scientific">Microbacterium nanhaiense</name>
    <dbReference type="NCBI Taxonomy" id="1301026"/>
    <lineage>
        <taxon>Bacteria</taxon>
        <taxon>Bacillati</taxon>
        <taxon>Actinomycetota</taxon>
        <taxon>Actinomycetes</taxon>
        <taxon>Micrococcales</taxon>
        <taxon>Microbacteriaceae</taxon>
        <taxon>Microbacterium</taxon>
    </lineage>
</organism>
<name>A0ABQ2MXX6_9MICO</name>
<sequence length="385" mass="39988">MIYLDHAATTPLRGEVRDAWLEAQGVGNASSVHGAGQRARRVLEEARERIATSLGCQPIEVVLTSGGTESVNLALKGLWSSRGPQRDTIVLPDGEHHASLDAASWLVAREGARVRSVALDRVGRIPEDAFREALDSSTALATALVAANETGTINDAPALSRAAAEAGVPLHLDAVAAAGHLAIEFSAWRGPAVAGAGLVALSISGHKLGAPVGTGALIVSRHAAPDPLLHGGGQQRGLRAGTQDVAGAVALATALELADAERQTENARLEELRSRFLATLGARLPEAVVLGDPDSHLPGTIHLHLPGAEGESLLFLLDQRGISVSTGSACQAGVAEPSHVVMALGYSAEAARQVLRISMGRTTSEADMHRLGEALVDDYSRLTHR</sequence>
<dbReference type="InterPro" id="IPR015424">
    <property type="entry name" value="PyrdxlP-dep_Trfase"/>
</dbReference>
<dbReference type="InterPro" id="IPR000192">
    <property type="entry name" value="Aminotrans_V_dom"/>
</dbReference>
<dbReference type="PIRSF" id="PIRSF005572">
    <property type="entry name" value="NifS"/>
    <property type="match status" value="1"/>
</dbReference>
<keyword evidence="5" id="KW-0663">Pyridoxal phosphate</keyword>
<keyword evidence="7" id="KW-0411">Iron-sulfur</keyword>
<evidence type="ECO:0000259" key="9">
    <source>
        <dbReference type="Pfam" id="PF00266"/>
    </source>
</evidence>
<evidence type="ECO:0000256" key="6">
    <source>
        <dbReference type="ARBA" id="ARBA00023004"/>
    </source>
</evidence>
<dbReference type="InterPro" id="IPR015422">
    <property type="entry name" value="PyrdxlP-dep_Trfase_small"/>
</dbReference>
<evidence type="ECO:0000256" key="8">
    <source>
        <dbReference type="ARBA" id="ARBA00050776"/>
    </source>
</evidence>
<evidence type="ECO:0000256" key="2">
    <source>
        <dbReference type="ARBA" id="ARBA00006490"/>
    </source>
</evidence>
<dbReference type="EMBL" id="BMMQ01000002">
    <property type="protein sequence ID" value="GGO61335.1"/>
    <property type="molecule type" value="Genomic_DNA"/>
</dbReference>